<keyword evidence="1" id="KW-1133">Transmembrane helix</keyword>
<sequence length="152" mass="18227">MVKLKLIYSFNIRMSKTTNEFFIQLDQIVDFEKKFQFLPDKEFVGEKYKRHFYFRKRGKSGDIEVYGRTRTLKKYKILKVRITPIVEKFSYPMILFTAGIIGTILISIIQREIRVLIFLIFLLGLILINFLILRFRLKSMSEKVKAIFKKRA</sequence>
<protein>
    <submittedName>
        <fullName evidence="2">Uncharacterized protein</fullName>
    </submittedName>
</protein>
<keyword evidence="1" id="KW-0472">Membrane</keyword>
<dbReference type="AlphaFoldDB" id="A0A098LB44"/>
<feature type="transmembrane region" description="Helical" evidence="1">
    <location>
        <begin position="115"/>
        <end position="135"/>
    </location>
</feature>
<proteinExistence type="predicted"/>
<keyword evidence="3" id="KW-1185">Reference proteome</keyword>
<dbReference type="Proteomes" id="UP000030185">
    <property type="component" value="Unassembled WGS sequence"/>
</dbReference>
<evidence type="ECO:0000256" key="1">
    <source>
        <dbReference type="SAM" id="Phobius"/>
    </source>
</evidence>
<feature type="transmembrane region" description="Helical" evidence="1">
    <location>
        <begin position="89"/>
        <end position="109"/>
    </location>
</feature>
<keyword evidence="1" id="KW-0812">Transmembrane</keyword>
<evidence type="ECO:0000313" key="3">
    <source>
        <dbReference type="Proteomes" id="UP000030185"/>
    </source>
</evidence>
<gene>
    <name evidence="2" type="ORF">MYP_899</name>
</gene>
<reference evidence="2 3" key="1">
    <citation type="submission" date="2014-09" db="EMBL/GenBank/DDBJ databases">
        <title>Sporocytophaga myxococcoides PG-01 genome sequencing.</title>
        <authorList>
            <person name="Liu L."/>
            <person name="Gao P.J."/>
            <person name="Chen G.J."/>
            <person name="Wang L.S."/>
        </authorList>
    </citation>
    <scope>NUCLEOTIDE SEQUENCE [LARGE SCALE GENOMIC DNA]</scope>
    <source>
        <strain evidence="2 3">PG-01</strain>
    </source>
</reference>
<evidence type="ECO:0000313" key="2">
    <source>
        <dbReference type="EMBL" id="GAL83672.1"/>
    </source>
</evidence>
<organism evidence="2 3">
    <name type="scientific">Sporocytophaga myxococcoides</name>
    <dbReference type="NCBI Taxonomy" id="153721"/>
    <lineage>
        <taxon>Bacteria</taxon>
        <taxon>Pseudomonadati</taxon>
        <taxon>Bacteroidota</taxon>
        <taxon>Cytophagia</taxon>
        <taxon>Cytophagales</taxon>
        <taxon>Cytophagaceae</taxon>
        <taxon>Sporocytophaga</taxon>
    </lineage>
</organism>
<name>A0A098LB44_9BACT</name>
<accession>A0A098LB44</accession>
<dbReference type="EMBL" id="BBLT01000001">
    <property type="protein sequence ID" value="GAL83672.1"/>
    <property type="molecule type" value="Genomic_DNA"/>
</dbReference>
<comment type="caution">
    <text evidence="2">The sequence shown here is derived from an EMBL/GenBank/DDBJ whole genome shotgun (WGS) entry which is preliminary data.</text>
</comment>